<proteinExistence type="predicted"/>
<organism evidence="1 2">
    <name type="scientific">Phytophthora fragariaefolia</name>
    <dbReference type="NCBI Taxonomy" id="1490495"/>
    <lineage>
        <taxon>Eukaryota</taxon>
        <taxon>Sar</taxon>
        <taxon>Stramenopiles</taxon>
        <taxon>Oomycota</taxon>
        <taxon>Peronosporomycetes</taxon>
        <taxon>Peronosporales</taxon>
        <taxon>Peronosporaceae</taxon>
        <taxon>Phytophthora</taxon>
    </lineage>
</organism>
<dbReference type="Proteomes" id="UP001165121">
    <property type="component" value="Unassembled WGS sequence"/>
</dbReference>
<protein>
    <submittedName>
        <fullName evidence="1">Unnamed protein product</fullName>
    </submittedName>
</protein>
<evidence type="ECO:0000313" key="2">
    <source>
        <dbReference type="Proteomes" id="UP001165121"/>
    </source>
</evidence>
<gene>
    <name evidence="1" type="ORF">Pfra01_001673600</name>
</gene>
<dbReference type="PANTHER" id="PTHR34615:SF1">
    <property type="entry name" value="PX DOMAIN-CONTAINING PROTEIN"/>
    <property type="match status" value="1"/>
</dbReference>
<evidence type="ECO:0000313" key="1">
    <source>
        <dbReference type="EMBL" id="GMF45988.1"/>
    </source>
</evidence>
<dbReference type="AlphaFoldDB" id="A0A9W6XVB0"/>
<accession>A0A9W6XVB0</accession>
<keyword evidence="2" id="KW-1185">Reference proteome</keyword>
<comment type="caution">
    <text evidence="1">The sequence shown here is derived from an EMBL/GenBank/DDBJ whole genome shotgun (WGS) entry which is preliminary data.</text>
</comment>
<dbReference type="OrthoDB" id="125751at2759"/>
<name>A0A9W6XVB0_9STRA</name>
<reference evidence="1" key="1">
    <citation type="submission" date="2023-04" db="EMBL/GenBank/DDBJ databases">
        <title>Phytophthora fragariaefolia NBRC 109709.</title>
        <authorList>
            <person name="Ichikawa N."/>
            <person name="Sato H."/>
            <person name="Tonouchi N."/>
        </authorList>
    </citation>
    <scope>NUCLEOTIDE SEQUENCE</scope>
    <source>
        <strain evidence="1">NBRC 109709</strain>
    </source>
</reference>
<sequence>MDSSDCDSSDNEVLALFALLNRAGSQCRSDRFNFEQPASATVWKSKFRFDMDDIVSLVIHFQLPDPFSTPQRYRVSTLVDLCIFLRRMAYPARLEDLDDLFDRDRTAISAISNAVLDFLYDSFSHLLLFDTRRLTSATLSAYANAIRDKGAPLNTCVGFIDGTVRGMCRPKKNQKYMNVYNGHKVSQVKYF</sequence>
<dbReference type="EMBL" id="BSXT01001900">
    <property type="protein sequence ID" value="GMF45988.1"/>
    <property type="molecule type" value="Genomic_DNA"/>
</dbReference>
<dbReference type="PANTHER" id="PTHR34615">
    <property type="entry name" value="PX DOMAIN-CONTAINING PROTEIN"/>
    <property type="match status" value="1"/>
</dbReference>